<dbReference type="PROSITE" id="PS51257">
    <property type="entry name" value="PROKAR_LIPOPROTEIN"/>
    <property type="match status" value="1"/>
</dbReference>
<reference evidence="1 2" key="1">
    <citation type="submission" date="2017-09" db="EMBL/GenBank/DDBJ databases">
        <title>Depth-based differentiation of microbial function through sediment-hosted aquifers and enrichment of novel symbionts in the deep terrestrial subsurface.</title>
        <authorList>
            <person name="Probst A.J."/>
            <person name="Ladd B."/>
            <person name="Jarett J.K."/>
            <person name="Geller-Mcgrath D.E."/>
            <person name="Sieber C.M."/>
            <person name="Emerson J.B."/>
            <person name="Anantharaman K."/>
            <person name="Thomas B.C."/>
            <person name="Malmstrom R."/>
            <person name="Stieglmeier M."/>
            <person name="Klingl A."/>
            <person name="Woyke T."/>
            <person name="Ryan C.M."/>
            <person name="Banfield J.F."/>
        </authorList>
    </citation>
    <scope>NUCLEOTIDE SEQUENCE [LARGE SCALE GENOMIC DNA]</scope>
    <source>
        <strain evidence="1">CG17_big_fil_post_rev_8_21_14_2_50_48_46</strain>
    </source>
</reference>
<proteinExistence type="predicted"/>
<dbReference type="AlphaFoldDB" id="A0A2M7G572"/>
<protein>
    <recommendedName>
        <fullName evidence="3">Lipoprotein</fullName>
    </recommendedName>
</protein>
<name>A0A2M7G572_9BACT</name>
<comment type="caution">
    <text evidence="1">The sequence shown here is derived from an EMBL/GenBank/DDBJ whole genome shotgun (WGS) entry which is preliminary data.</text>
</comment>
<gene>
    <name evidence="1" type="ORF">COW36_10055</name>
</gene>
<organism evidence="1 2">
    <name type="scientific">bacterium (Candidatus Blackallbacteria) CG17_big_fil_post_rev_8_21_14_2_50_48_46</name>
    <dbReference type="NCBI Taxonomy" id="2014261"/>
    <lineage>
        <taxon>Bacteria</taxon>
        <taxon>Candidatus Blackallbacteria</taxon>
    </lineage>
</organism>
<accession>A0A2M7G572</accession>
<evidence type="ECO:0000313" key="1">
    <source>
        <dbReference type="EMBL" id="PIW17105.1"/>
    </source>
</evidence>
<evidence type="ECO:0008006" key="3">
    <source>
        <dbReference type="Google" id="ProtNLM"/>
    </source>
</evidence>
<sequence>MSKIGALGFSLGLFLFSCQPLPQGARSTPTESISPSVQPSAALILESIDEKSCHEVIEIDKNNYHYKSFERSKVGEIMPLMTVFKNCSFKDEDIATHTFSYFNNNKGQTFIFSKITEEQSKPVRTTASPSYCGFYFVTGQTDISLIAETELKNGEKIKSLPFTLHLDSDHVKYCETPGNPMIKY</sequence>
<evidence type="ECO:0000313" key="2">
    <source>
        <dbReference type="Proteomes" id="UP000231019"/>
    </source>
</evidence>
<dbReference type="Proteomes" id="UP000231019">
    <property type="component" value="Unassembled WGS sequence"/>
</dbReference>
<dbReference type="EMBL" id="PFFQ01000029">
    <property type="protein sequence ID" value="PIW17105.1"/>
    <property type="molecule type" value="Genomic_DNA"/>
</dbReference>